<feature type="compositionally biased region" description="Polar residues" evidence="1">
    <location>
        <begin position="79"/>
        <end position="89"/>
    </location>
</feature>
<feature type="region of interest" description="Disordered" evidence="1">
    <location>
        <begin position="170"/>
        <end position="189"/>
    </location>
</feature>
<dbReference type="AlphaFoldDB" id="A0A0K8SN92"/>
<feature type="compositionally biased region" description="Polar residues" evidence="1">
    <location>
        <begin position="116"/>
        <end position="129"/>
    </location>
</feature>
<feature type="region of interest" description="Disordered" evidence="1">
    <location>
        <begin position="1"/>
        <end position="37"/>
    </location>
</feature>
<protein>
    <submittedName>
        <fullName evidence="2">Uncharacterized protein</fullName>
    </submittedName>
</protein>
<name>A0A0K8SN92_LYGHE</name>
<accession>A0A0K8SN92</accession>
<dbReference type="EMBL" id="GBRD01011260">
    <property type="protein sequence ID" value="JAG54564.1"/>
    <property type="molecule type" value="Transcribed_RNA"/>
</dbReference>
<sequence length="189" mass="20594">MGSRREMKRTRADSPGPSSSEADPQTPPPPTSKESMEVQINKLTEGMRKMERVIQELGKRVTKLEGQGKGLRTFPTPANAGQASSSAGTSMRAATPVRPAPQEPEPGPSRRAHQNPFRTNRQATPTRSLPQYAHPAPTPRHRRCEVCMKSTVIAGGGWCCTACDILLKGLRSSSPSRNDGERRDPMLPD</sequence>
<proteinExistence type="predicted"/>
<evidence type="ECO:0000256" key="1">
    <source>
        <dbReference type="SAM" id="MobiDB-lite"/>
    </source>
</evidence>
<feature type="region of interest" description="Disordered" evidence="1">
    <location>
        <begin position="61"/>
        <end position="139"/>
    </location>
</feature>
<organism evidence="2">
    <name type="scientific">Lygus hesperus</name>
    <name type="common">Western plant bug</name>
    <dbReference type="NCBI Taxonomy" id="30085"/>
    <lineage>
        <taxon>Eukaryota</taxon>
        <taxon>Metazoa</taxon>
        <taxon>Ecdysozoa</taxon>
        <taxon>Arthropoda</taxon>
        <taxon>Hexapoda</taxon>
        <taxon>Insecta</taxon>
        <taxon>Pterygota</taxon>
        <taxon>Neoptera</taxon>
        <taxon>Paraneoptera</taxon>
        <taxon>Hemiptera</taxon>
        <taxon>Heteroptera</taxon>
        <taxon>Panheteroptera</taxon>
        <taxon>Cimicomorpha</taxon>
        <taxon>Miridae</taxon>
        <taxon>Mirini</taxon>
        <taxon>Lygus</taxon>
    </lineage>
</organism>
<reference evidence="2" key="1">
    <citation type="submission" date="2014-09" db="EMBL/GenBank/DDBJ databases">
        <authorList>
            <person name="Magalhaes I.L.F."/>
            <person name="Oliveira U."/>
            <person name="Santos F.R."/>
            <person name="Vidigal T.H.D.A."/>
            <person name="Brescovit A.D."/>
            <person name="Santos A.J."/>
        </authorList>
    </citation>
    <scope>NUCLEOTIDE SEQUENCE</scope>
</reference>
<feature type="compositionally biased region" description="Basic and acidic residues" evidence="1">
    <location>
        <begin position="178"/>
        <end position="189"/>
    </location>
</feature>
<feature type="compositionally biased region" description="Pro residues" evidence="1">
    <location>
        <begin position="98"/>
        <end position="107"/>
    </location>
</feature>
<evidence type="ECO:0000313" key="2">
    <source>
        <dbReference type="EMBL" id="JAG54564.1"/>
    </source>
</evidence>